<protein>
    <recommendedName>
        <fullName evidence="3">Methyltransferase small domain-containing protein</fullName>
    </recommendedName>
</protein>
<dbReference type="AlphaFoldDB" id="A0A1G1XSU5"/>
<organism evidence="1 2">
    <name type="scientific">Candidatus Buchananbacteria bacterium RIFCSPHIGHO2_01_FULL_39_14</name>
    <dbReference type="NCBI Taxonomy" id="1797532"/>
    <lineage>
        <taxon>Bacteria</taxon>
        <taxon>Candidatus Buchananiibacteriota</taxon>
    </lineage>
</organism>
<evidence type="ECO:0008006" key="3">
    <source>
        <dbReference type="Google" id="ProtNLM"/>
    </source>
</evidence>
<gene>
    <name evidence="1" type="ORF">A2729_05810</name>
</gene>
<sequence>MKRIKIEKFRPETLEIYNYFKQQSGSEHIAKPTTIEILLDICREQQPKKILELGGGIGTISYLLLSNSTAQVDIYEDNDFCFNKLEERISPFGDVRFKVIKNYHEMPPAKEYDLVIVDGGSGKGRGKDFDGGYMMAVSDILKCIDPVKTIYVEGYRHIQRWLIFKVLRKKYTYKLIRYDETSFQGKRLSGGLKIECKFSQSKILRLVNFIFWAIVEWYPVRNFISYRFKKLIGK</sequence>
<dbReference type="InterPro" id="IPR029063">
    <property type="entry name" value="SAM-dependent_MTases_sf"/>
</dbReference>
<dbReference type="Proteomes" id="UP000178930">
    <property type="component" value="Unassembled WGS sequence"/>
</dbReference>
<accession>A0A1G1XSU5</accession>
<dbReference type="SUPFAM" id="SSF53335">
    <property type="entry name" value="S-adenosyl-L-methionine-dependent methyltransferases"/>
    <property type="match status" value="1"/>
</dbReference>
<proteinExistence type="predicted"/>
<dbReference type="Gene3D" id="3.40.50.150">
    <property type="entry name" value="Vaccinia Virus protein VP39"/>
    <property type="match status" value="1"/>
</dbReference>
<dbReference type="EMBL" id="MHIB01000042">
    <property type="protein sequence ID" value="OGY43098.1"/>
    <property type="molecule type" value="Genomic_DNA"/>
</dbReference>
<name>A0A1G1XSU5_9BACT</name>
<dbReference type="STRING" id="1797532.A2729_05810"/>
<comment type="caution">
    <text evidence="1">The sequence shown here is derived from an EMBL/GenBank/DDBJ whole genome shotgun (WGS) entry which is preliminary data.</text>
</comment>
<evidence type="ECO:0000313" key="1">
    <source>
        <dbReference type="EMBL" id="OGY43098.1"/>
    </source>
</evidence>
<reference evidence="1 2" key="1">
    <citation type="journal article" date="2016" name="Nat. Commun.">
        <title>Thousands of microbial genomes shed light on interconnected biogeochemical processes in an aquifer system.</title>
        <authorList>
            <person name="Anantharaman K."/>
            <person name="Brown C.T."/>
            <person name="Hug L.A."/>
            <person name="Sharon I."/>
            <person name="Castelle C.J."/>
            <person name="Probst A.J."/>
            <person name="Thomas B.C."/>
            <person name="Singh A."/>
            <person name="Wilkins M.J."/>
            <person name="Karaoz U."/>
            <person name="Brodie E.L."/>
            <person name="Williams K.H."/>
            <person name="Hubbard S.S."/>
            <person name="Banfield J.F."/>
        </authorList>
    </citation>
    <scope>NUCLEOTIDE SEQUENCE [LARGE SCALE GENOMIC DNA]</scope>
</reference>
<dbReference type="CDD" id="cd02440">
    <property type="entry name" value="AdoMet_MTases"/>
    <property type="match status" value="1"/>
</dbReference>
<evidence type="ECO:0000313" key="2">
    <source>
        <dbReference type="Proteomes" id="UP000178930"/>
    </source>
</evidence>